<evidence type="ECO:0000313" key="8">
    <source>
        <dbReference type="Proteomes" id="UP000006697"/>
    </source>
</evidence>
<gene>
    <name evidence="7" type="primary">vsr</name>
    <name evidence="7" type="ordered locus">HEAR1840</name>
</gene>
<evidence type="ECO:0000256" key="3">
    <source>
        <dbReference type="ARBA" id="ARBA00022763"/>
    </source>
</evidence>
<evidence type="ECO:0000256" key="2">
    <source>
        <dbReference type="ARBA" id="ARBA00022759"/>
    </source>
</evidence>
<dbReference type="GO" id="GO:0016787">
    <property type="term" value="F:hydrolase activity"/>
    <property type="evidence" value="ECO:0007669"/>
    <property type="project" value="UniProtKB-KW"/>
</dbReference>
<dbReference type="Proteomes" id="UP000006697">
    <property type="component" value="Chromosome"/>
</dbReference>
<dbReference type="InterPro" id="IPR004603">
    <property type="entry name" value="DNA_mismatch_endonuc_vsr"/>
</dbReference>
<keyword evidence="8" id="KW-1185">Reference proteome</keyword>
<comment type="similarity">
    <text evidence="6">Belongs to the vsr family.</text>
</comment>
<dbReference type="OrthoDB" id="9801520at2"/>
<dbReference type="SUPFAM" id="SSF52980">
    <property type="entry name" value="Restriction endonuclease-like"/>
    <property type="match status" value="1"/>
</dbReference>
<dbReference type="HOGENOM" id="CLU_111913_3_0_4"/>
<proteinExistence type="inferred from homology"/>
<dbReference type="EMBL" id="CU207211">
    <property type="protein sequence ID" value="CAL61994.1"/>
    <property type="molecule type" value="Genomic_DNA"/>
</dbReference>
<keyword evidence="4 6" id="KW-0378">Hydrolase</keyword>
<keyword evidence="3 6" id="KW-0227">DNA damage</keyword>
<accession>A4G657</accession>
<name>A4G657_HERAR</name>
<keyword evidence="5 6" id="KW-0234">DNA repair</keyword>
<protein>
    <recommendedName>
        <fullName evidence="6">Very short patch repair endonuclease</fullName>
        <ecNumber evidence="6">3.1.-.-</ecNumber>
    </recommendedName>
</protein>
<dbReference type="CDD" id="cd00221">
    <property type="entry name" value="Vsr"/>
    <property type="match status" value="1"/>
</dbReference>
<dbReference type="REBASE" id="15023">
    <property type="entry name" value="V.HarORF1841P"/>
</dbReference>
<evidence type="ECO:0000256" key="6">
    <source>
        <dbReference type="PIRNR" id="PIRNR018267"/>
    </source>
</evidence>
<sequence length="152" mass="17660">MDIVDSLTRSRMMAGIRSKNTLPERLVRSFLHARGFRYRIHDKKLPGKPDIVLPKHCVVIFIHGCFWHQHPACKNAVKPKTNSQKWIQKFSDNEERDQRNLLALKALGWRVIVLWECGLGRKISDDQLGWLPDAIRSSAFDYLEWPVIVVTS</sequence>
<dbReference type="eggNOG" id="COG3727">
    <property type="taxonomic scope" value="Bacteria"/>
</dbReference>
<dbReference type="KEGG" id="har:HEAR1840"/>
<dbReference type="PIRSF" id="PIRSF018267">
    <property type="entry name" value="VSR_endonuc"/>
    <property type="match status" value="1"/>
</dbReference>
<evidence type="ECO:0000313" key="7">
    <source>
        <dbReference type="EMBL" id="CAL61994.1"/>
    </source>
</evidence>
<reference evidence="7 8" key="1">
    <citation type="journal article" date="2007" name="PLoS Genet.">
        <title>A tale of two oxidation states: bacterial colonization of arsenic-rich environments.</title>
        <authorList>
            <person name="Muller D."/>
            <person name="Medigue C."/>
            <person name="Koechler S."/>
            <person name="Barbe V."/>
            <person name="Barakat M."/>
            <person name="Talla E."/>
            <person name="Bonnefoy V."/>
            <person name="Krin E."/>
            <person name="Arsene-Ploetze F."/>
            <person name="Carapito C."/>
            <person name="Chandler M."/>
            <person name="Cournoyer B."/>
            <person name="Cruveiller S."/>
            <person name="Dossat C."/>
            <person name="Duval S."/>
            <person name="Heymann M."/>
            <person name="Leize E."/>
            <person name="Lieutaud A."/>
            <person name="Lievremont D."/>
            <person name="Makita Y."/>
            <person name="Mangenot S."/>
            <person name="Nitschke W."/>
            <person name="Ortet P."/>
            <person name="Perdrial N."/>
            <person name="Schoepp B."/>
            <person name="Siguier N."/>
            <person name="Simeonova D.D."/>
            <person name="Rouy Z."/>
            <person name="Segurens B."/>
            <person name="Turlin E."/>
            <person name="Vallenet D."/>
            <person name="Van Dorsselaer A."/>
            <person name="Weiss S."/>
            <person name="Weissenbach J."/>
            <person name="Lett M.C."/>
            <person name="Danchin A."/>
            <person name="Bertin P.N."/>
        </authorList>
    </citation>
    <scope>NUCLEOTIDE SEQUENCE [LARGE SCALE GENOMIC DNA]</scope>
    <source>
        <strain evidence="8">ULPAs1</strain>
    </source>
</reference>
<evidence type="ECO:0000256" key="1">
    <source>
        <dbReference type="ARBA" id="ARBA00022722"/>
    </source>
</evidence>
<organism evidence="7 8">
    <name type="scientific">Herminiimonas arsenicoxydans</name>
    <dbReference type="NCBI Taxonomy" id="204773"/>
    <lineage>
        <taxon>Bacteria</taxon>
        <taxon>Pseudomonadati</taxon>
        <taxon>Pseudomonadota</taxon>
        <taxon>Betaproteobacteria</taxon>
        <taxon>Burkholderiales</taxon>
        <taxon>Oxalobacteraceae</taxon>
        <taxon>Herminiimonas</taxon>
    </lineage>
</organism>
<dbReference type="GO" id="GO:0006298">
    <property type="term" value="P:mismatch repair"/>
    <property type="evidence" value="ECO:0007669"/>
    <property type="project" value="UniProtKB-UniRule"/>
</dbReference>
<keyword evidence="2 6" id="KW-0255">Endonuclease</keyword>
<dbReference type="Pfam" id="PF03852">
    <property type="entry name" value="Vsr"/>
    <property type="match status" value="1"/>
</dbReference>
<dbReference type="AlphaFoldDB" id="A4G657"/>
<dbReference type="NCBIfam" id="TIGR00632">
    <property type="entry name" value="vsr"/>
    <property type="match status" value="1"/>
</dbReference>
<dbReference type="GO" id="GO:0004519">
    <property type="term" value="F:endonuclease activity"/>
    <property type="evidence" value="ECO:0007669"/>
    <property type="project" value="UniProtKB-KW"/>
</dbReference>
<comment type="function">
    <text evidence="6">May nick specific sequences that contain T:G mispairs resulting from m5C-deamination.</text>
</comment>
<evidence type="ECO:0000256" key="4">
    <source>
        <dbReference type="ARBA" id="ARBA00022801"/>
    </source>
</evidence>
<dbReference type="STRING" id="204773.HEAR1840"/>
<dbReference type="InterPro" id="IPR011335">
    <property type="entry name" value="Restrct_endonuc-II-like"/>
</dbReference>
<evidence type="ECO:0000256" key="5">
    <source>
        <dbReference type="ARBA" id="ARBA00023204"/>
    </source>
</evidence>
<dbReference type="Gene3D" id="3.40.960.10">
    <property type="entry name" value="VSR Endonuclease"/>
    <property type="match status" value="1"/>
</dbReference>
<keyword evidence="1 6" id="KW-0540">Nuclease</keyword>
<dbReference type="EC" id="3.1.-.-" evidence="6"/>